<evidence type="ECO:0000313" key="5">
    <source>
        <dbReference type="EMBL" id="HIX57076.1"/>
    </source>
</evidence>
<dbReference type="PANTHER" id="PTHR43003">
    <property type="entry name" value="DNA-3-METHYLADENINE GLYCOSYLASE"/>
    <property type="match status" value="1"/>
</dbReference>
<dbReference type="GO" id="GO:0032131">
    <property type="term" value="F:alkylated DNA binding"/>
    <property type="evidence" value="ECO:0007669"/>
    <property type="project" value="TreeGrafter"/>
</dbReference>
<comment type="caution">
    <text evidence="5">The sequence shown here is derived from an EMBL/GenBank/DDBJ whole genome shotgun (WGS) entry which is preliminary data.</text>
</comment>
<evidence type="ECO:0000256" key="2">
    <source>
        <dbReference type="ARBA" id="ARBA00012000"/>
    </source>
</evidence>
<dbReference type="GO" id="GO:0006285">
    <property type="term" value="P:base-excision repair, AP site formation"/>
    <property type="evidence" value="ECO:0007669"/>
    <property type="project" value="TreeGrafter"/>
</dbReference>
<sequence>MRAKVPAEAQVPACLATRILKVTPEEADLLCSKDARYRPLVEHFGLLSRELFQDCYAGLVMTIVGQQLSDQVVGKLRQSMDPAFFTSPEALIAACEHSLQVLSTVPPKTPRAELAAQHILPFSHNKIETLLRIARLFAEGSLSIAQLQNMDAAERERTLLSIKGVGPWSVSMIELMVFGERDYFAIHDYGVQQGWAYLTGSDLKAMKPKERQAALQEHAQLVSPVGSAANLYLWALKNVHGKLPQ</sequence>
<evidence type="ECO:0000313" key="6">
    <source>
        <dbReference type="Proteomes" id="UP000886829"/>
    </source>
</evidence>
<dbReference type="Proteomes" id="UP000886829">
    <property type="component" value="Unassembled WGS sequence"/>
</dbReference>
<gene>
    <name evidence="5" type="ORF">H9850_06360</name>
</gene>
<protein>
    <recommendedName>
        <fullName evidence="2">DNA-3-methyladenine glycosylase II</fullName>
        <ecNumber evidence="2">3.2.2.21</ecNumber>
    </recommendedName>
</protein>
<dbReference type="EMBL" id="DXEV01000126">
    <property type="protein sequence ID" value="HIX57076.1"/>
    <property type="molecule type" value="Genomic_DNA"/>
</dbReference>
<keyword evidence="4" id="KW-0234">DNA repair</keyword>
<dbReference type="GO" id="GO:0006307">
    <property type="term" value="P:DNA alkylation repair"/>
    <property type="evidence" value="ECO:0007669"/>
    <property type="project" value="TreeGrafter"/>
</dbReference>
<dbReference type="AlphaFoldDB" id="A0A9D1WDA3"/>
<reference evidence="5" key="1">
    <citation type="journal article" date="2021" name="PeerJ">
        <title>Extensive microbial diversity within the chicken gut microbiome revealed by metagenomics and culture.</title>
        <authorList>
            <person name="Gilroy R."/>
            <person name="Ravi A."/>
            <person name="Getino M."/>
            <person name="Pursley I."/>
            <person name="Horton D.L."/>
            <person name="Alikhan N.F."/>
            <person name="Baker D."/>
            <person name="Gharbi K."/>
            <person name="Hall N."/>
            <person name="Watson M."/>
            <person name="Adriaenssens E.M."/>
            <person name="Foster-Nyarko E."/>
            <person name="Jarju S."/>
            <person name="Secka A."/>
            <person name="Antonio M."/>
            <person name="Oren A."/>
            <person name="Chaudhuri R.R."/>
            <person name="La Ragione R."/>
            <person name="Hildebrand F."/>
            <person name="Pallen M.J."/>
        </authorList>
    </citation>
    <scope>NUCLEOTIDE SEQUENCE</scope>
    <source>
        <strain evidence="5">USASDec5-558</strain>
    </source>
</reference>
<dbReference type="EC" id="3.2.2.21" evidence="2"/>
<dbReference type="GO" id="GO:0043916">
    <property type="term" value="F:DNA-7-methylguanine glycosylase activity"/>
    <property type="evidence" value="ECO:0007669"/>
    <property type="project" value="TreeGrafter"/>
</dbReference>
<proteinExistence type="predicted"/>
<evidence type="ECO:0000256" key="1">
    <source>
        <dbReference type="ARBA" id="ARBA00000086"/>
    </source>
</evidence>
<dbReference type="GO" id="GO:0008725">
    <property type="term" value="F:DNA-3-methyladenine glycosylase activity"/>
    <property type="evidence" value="ECO:0007669"/>
    <property type="project" value="TreeGrafter"/>
</dbReference>
<dbReference type="InterPro" id="IPR011257">
    <property type="entry name" value="DNA_glycosylase"/>
</dbReference>
<dbReference type="Gene3D" id="1.10.1670.40">
    <property type="match status" value="1"/>
</dbReference>
<evidence type="ECO:0000256" key="3">
    <source>
        <dbReference type="ARBA" id="ARBA00022763"/>
    </source>
</evidence>
<organism evidence="5 6">
    <name type="scientific">Candidatus Anaerobiospirillum pullistercoris</name>
    <dbReference type="NCBI Taxonomy" id="2838452"/>
    <lineage>
        <taxon>Bacteria</taxon>
        <taxon>Pseudomonadati</taxon>
        <taxon>Pseudomonadota</taxon>
        <taxon>Gammaproteobacteria</taxon>
        <taxon>Aeromonadales</taxon>
        <taxon>Succinivibrionaceae</taxon>
        <taxon>Anaerobiospirillum</taxon>
    </lineage>
</organism>
<evidence type="ECO:0000256" key="4">
    <source>
        <dbReference type="ARBA" id="ARBA00023204"/>
    </source>
</evidence>
<dbReference type="GO" id="GO:0032993">
    <property type="term" value="C:protein-DNA complex"/>
    <property type="evidence" value="ECO:0007669"/>
    <property type="project" value="TreeGrafter"/>
</dbReference>
<dbReference type="PANTHER" id="PTHR43003:SF5">
    <property type="entry name" value="DNA-3-METHYLADENINE GLYCOSYLASE"/>
    <property type="match status" value="1"/>
</dbReference>
<dbReference type="Gene3D" id="1.10.340.30">
    <property type="entry name" value="Hypothetical protein, domain 2"/>
    <property type="match status" value="1"/>
</dbReference>
<comment type="catalytic activity">
    <reaction evidence="1">
        <text>Hydrolysis of alkylated DNA, releasing 3-methyladenine, 3-methylguanine, 7-methylguanine and 7-methyladenine.</text>
        <dbReference type="EC" id="3.2.2.21"/>
    </reaction>
</comment>
<keyword evidence="3" id="KW-0227">DNA damage</keyword>
<dbReference type="InterPro" id="IPR003265">
    <property type="entry name" value="HhH-GPD_domain"/>
</dbReference>
<accession>A0A9D1WDA3</accession>
<dbReference type="CDD" id="cd00056">
    <property type="entry name" value="ENDO3c"/>
    <property type="match status" value="1"/>
</dbReference>
<name>A0A9D1WDA3_9GAMM</name>
<reference evidence="5" key="2">
    <citation type="submission" date="2021-04" db="EMBL/GenBank/DDBJ databases">
        <authorList>
            <person name="Gilroy R."/>
        </authorList>
    </citation>
    <scope>NUCLEOTIDE SEQUENCE</scope>
    <source>
        <strain evidence="5">USASDec5-558</strain>
    </source>
</reference>
<dbReference type="SUPFAM" id="SSF48150">
    <property type="entry name" value="DNA-glycosylase"/>
    <property type="match status" value="1"/>
</dbReference>
<dbReference type="InterPro" id="IPR051912">
    <property type="entry name" value="Alkylbase_DNA_Glycosylase/TA"/>
</dbReference>